<name>A0A8X6KQE1_TRICU</name>
<accession>A0A8X6KQE1</accession>
<gene>
    <name evidence="1" type="ORF">TNCT_68311</name>
</gene>
<dbReference type="Proteomes" id="UP000887116">
    <property type="component" value="Unassembled WGS sequence"/>
</dbReference>
<dbReference type="EMBL" id="BMAO01022345">
    <property type="protein sequence ID" value="GFQ81304.1"/>
    <property type="molecule type" value="Genomic_DNA"/>
</dbReference>
<evidence type="ECO:0000313" key="2">
    <source>
        <dbReference type="Proteomes" id="UP000887116"/>
    </source>
</evidence>
<organism evidence="1 2">
    <name type="scientific">Trichonephila clavata</name>
    <name type="common">Joro spider</name>
    <name type="synonym">Nephila clavata</name>
    <dbReference type="NCBI Taxonomy" id="2740835"/>
    <lineage>
        <taxon>Eukaryota</taxon>
        <taxon>Metazoa</taxon>
        <taxon>Ecdysozoa</taxon>
        <taxon>Arthropoda</taxon>
        <taxon>Chelicerata</taxon>
        <taxon>Arachnida</taxon>
        <taxon>Araneae</taxon>
        <taxon>Araneomorphae</taxon>
        <taxon>Entelegynae</taxon>
        <taxon>Araneoidea</taxon>
        <taxon>Nephilidae</taxon>
        <taxon>Trichonephila</taxon>
    </lineage>
</organism>
<comment type="caution">
    <text evidence="1">The sequence shown here is derived from an EMBL/GenBank/DDBJ whole genome shotgun (WGS) entry which is preliminary data.</text>
</comment>
<evidence type="ECO:0000313" key="1">
    <source>
        <dbReference type="EMBL" id="GFQ81304.1"/>
    </source>
</evidence>
<sequence length="94" mass="10712">MYMNDLQESGEPAYPLQYLGEIAAIMFALTPSKHPTNSINYQSYKKTFKRTGRDPLSTFSSNKNTTIVEENDSDCYFNRVHPFSKSNGDFTSLI</sequence>
<protein>
    <submittedName>
        <fullName evidence="1">Uncharacterized protein</fullName>
    </submittedName>
</protein>
<keyword evidence="2" id="KW-1185">Reference proteome</keyword>
<dbReference type="AlphaFoldDB" id="A0A8X6KQE1"/>
<reference evidence="1" key="1">
    <citation type="submission" date="2020-07" db="EMBL/GenBank/DDBJ databases">
        <title>Multicomponent nature underlies the extraordinary mechanical properties of spider dragline silk.</title>
        <authorList>
            <person name="Kono N."/>
            <person name="Nakamura H."/>
            <person name="Mori M."/>
            <person name="Yoshida Y."/>
            <person name="Ohtoshi R."/>
            <person name="Malay A.D."/>
            <person name="Moran D.A.P."/>
            <person name="Tomita M."/>
            <person name="Numata K."/>
            <person name="Arakawa K."/>
        </authorList>
    </citation>
    <scope>NUCLEOTIDE SEQUENCE</scope>
</reference>
<proteinExistence type="predicted"/>
<dbReference type="OrthoDB" id="10055808at2759"/>